<protein>
    <submittedName>
        <fullName evidence="8">MFS transporter</fullName>
    </submittedName>
</protein>
<evidence type="ECO:0000256" key="1">
    <source>
        <dbReference type="ARBA" id="ARBA00004651"/>
    </source>
</evidence>
<evidence type="ECO:0000256" key="4">
    <source>
        <dbReference type="ARBA" id="ARBA00022989"/>
    </source>
</evidence>
<organism evidence="8 9">
    <name type="scientific">Cytobacillus spartinae</name>
    <dbReference type="NCBI Taxonomy" id="3299023"/>
    <lineage>
        <taxon>Bacteria</taxon>
        <taxon>Bacillati</taxon>
        <taxon>Bacillota</taxon>
        <taxon>Bacilli</taxon>
        <taxon>Bacillales</taxon>
        <taxon>Bacillaceae</taxon>
        <taxon>Cytobacillus</taxon>
    </lineage>
</organism>
<dbReference type="InterPro" id="IPR020846">
    <property type="entry name" value="MFS_dom"/>
</dbReference>
<feature type="transmembrane region" description="Helical" evidence="6">
    <location>
        <begin position="174"/>
        <end position="192"/>
    </location>
</feature>
<feature type="domain" description="Major facilitator superfamily (MFS) profile" evidence="7">
    <location>
        <begin position="7"/>
        <end position="415"/>
    </location>
</feature>
<dbReference type="InterPro" id="IPR036259">
    <property type="entry name" value="MFS_trans_sf"/>
</dbReference>
<sequence>MKKLNPVTTFLLMNGFMAFANSTMFTTYALYYITELGLSPFQLVLVGTFLEITILLFEMPTGVVADTYSRRLSVIIGAFILGTAYVIEGSIPIISETFFHGALSLFIGVIIAEVIRGIGETFLSGAQQAWLADEVGVEEMGPVLLKGNRVYEIASIFGVLASVGLASISLNLPYIMGGVLYLALGVLLLLFMPERNFHRATSEERTSIKETFSTFKNGFSLVRGRTILVAFLFISLFIGAGSEGFDRLWEAHFITSLGFPDIGNLTAPVWFGIISIAANILCFFTAWIAERTIKFETETQVARYMATFTILRLVCIIGFSLAGSFEFALISYLLLMMTGTVTGPLYSTWVNQNIDSRVRATVLSMSSQMNAFGQMLGGPVVGAAASRFTLRIGLTFAAIIQLPILIIYLQAMKRKKSSDQSKPDIAG</sequence>
<reference evidence="8 9" key="1">
    <citation type="submission" date="2024-08" db="EMBL/GenBank/DDBJ databases">
        <title>Two novel Cytobacillus novel species.</title>
        <authorList>
            <person name="Liu G."/>
        </authorList>
    </citation>
    <scope>NUCLEOTIDE SEQUENCE [LARGE SCALE GENOMIC DNA]</scope>
    <source>
        <strain evidence="8 9">FJAT-54145</strain>
    </source>
</reference>
<dbReference type="PROSITE" id="PS50850">
    <property type="entry name" value="MFS"/>
    <property type="match status" value="1"/>
</dbReference>
<evidence type="ECO:0000256" key="5">
    <source>
        <dbReference type="ARBA" id="ARBA00023136"/>
    </source>
</evidence>
<evidence type="ECO:0000313" key="9">
    <source>
        <dbReference type="Proteomes" id="UP001601059"/>
    </source>
</evidence>
<feature type="transmembrane region" description="Helical" evidence="6">
    <location>
        <begin position="12"/>
        <end position="33"/>
    </location>
</feature>
<dbReference type="SUPFAM" id="SSF103473">
    <property type="entry name" value="MFS general substrate transporter"/>
    <property type="match status" value="1"/>
</dbReference>
<dbReference type="PANTHER" id="PTHR23530">
    <property type="entry name" value="TRANSPORT PROTEIN-RELATED"/>
    <property type="match status" value="1"/>
</dbReference>
<keyword evidence="5 6" id="KW-0472">Membrane</keyword>
<feature type="transmembrane region" description="Helical" evidence="6">
    <location>
        <begin position="388"/>
        <end position="409"/>
    </location>
</feature>
<evidence type="ECO:0000256" key="2">
    <source>
        <dbReference type="ARBA" id="ARBA00022448"/>
    </source>
</evidence>
<feature type="transmembrane region" description="Helical" evidence="6">
    <location>
        <begin position="150"/>
        <end position="168"/>
    </location>
</feature>
<feature type="transmembrane region" description="Helical" evidence="6">
    <location>
        <begin position="93"/>
        <end position="115"/>
    </location>
</feature>
<accession>A0ABW6K8G6</accession>
<comment type="caution">
    <text evidence="8">The sequence shown here is derived from an EMBL/GenBank/DDBJ whole genome shotgun (WGS) entry which is preliminary data.</text>
</comment>
<comment type="subcellular location">
    <subcellularLocation>
        <location evidence="1">Cell membrane</location>
        <topology evidence="1">Multi-pass membrane protein</topology>
    </subcellularLocation>
</comment>
<dbReference type="InterPro" id="IPR053160">
    <property type="entry name" value="MFS_DHA3_Transporter"/>
</dbReference>
<dbReference type="EMBL" id="JBIACK010000001">
    <property type="protein sequence ID" value="MFE8699892.1"/>
    <property type="molecule type" value="Genomic_DNA"/>
</dbReference>
<feature type="transmembrane region" description="Helical" evidence="6">
    <location>
        <begin position="69"/>
        <end position="87"/>
    </location>
</feature>
<dbReference type="InterPro" id="IPR011701">
    <property type="entry name" value="MFS"/>
</dbReference>
<feature type="transmembrane region" description="Helical" evidence="6">
    <location>
        <begin position="301"/>
        <end position="321"/>
    </location>
</feature>
<evidence type="ECO:0000256" key="6">
    <source>
        <dbReference type="SAM" id="Phobius"/>
    </source>
</evidence>
<proteinExistence type="predicted"/>
<dbReference type="Proteomes" id="UP001601059">
    <property type="component" value="Unassembled WGS sequence"/>
</dbReference>
<dbReference type="Gene3D" id="1.20.1250.20">
    <property type="entry name" value="MFS general substrate transporter like domains"/>
    <property type="match status" value="1"/>
</dbReference>
<dbReference type="Pfam" id="PF07690">
    <property type="entry name" value="MFS_1"/>
    <property type="match status" value="1"/>
</dbReference>
<gene>
    <name evidence="8" type="ORF">ACFYKX_04565</name>
</gene>
<keyword evidence="4 6" id="KW-1133">Transmembrane helix</keyword>
<keyword evidence="3 6" id="KW-0812">Transmembrane</keyword>
<dbReference type="RefSeq" id="WP_389358475.1">
    <property type="nucleotide sequence ID" value="NZ_JBIACK010000001.1"/>
</dbReference>
<feature type="transmembrane region" description="Helical" evidence="6">
    <location>
        <begin position="226"/>
        <end position="245"/>
    </location>
</feature>
<feature type="transmembrane region" description="Helical" evidence="6">
    <location>
        <begin position="39"/>
        <end position="57"/>
    </location>
</feature>
<dbReference type="PANTHER" id="PTHR23530:SF1">
    <property type="entry name" value="PERMEASE, MAJOR FACILITATOR SUPERFAMILY-RELATED"/>
    <property type="match status" value="1"/>
</dbReference>
<keyword evidence="2" id="KW-0813">Transport</keyword>
<keyword evidence="9" id="KW-1185">Reference proteome</keyword>
<evidence type="ECO:0000256" key="3">
    <source>
        <dbReference type="ARBA" id="ARBA00022692"/>
    </source>
</evidence>
<evidence type="ECO:0000259" key="7">
    <source>
        <dbReference type="PROSITE" id="PS50850"/>
    </source>
</evidence>
<evidence type="ECO:0000313" key="8">
    <source>
        <dbReference type="EMBL" id="MFE8699892.1"/>
    </source>
</evidence>
<feature type="transmembrane region" description="Helical" evidence="6">
    <location>
        <begin position="265"/>
        <end position="289"/>
    </location>
</feature>
<name>A0ABW6K8G6_9BACI</name>